<gene>
    <name evidence="6" type="ORF">FHP91_11125</name>
</gene>
<dbReference type="PROSITE" id="PS50113">
    <property type="entry name" value="PAC"/>
    <property type="match status" value="2"/>
</dbReference>
<keyword evidence="7" id="KW-1185">Reference proteome</keyword>
<dbReference type="SMART" id="SM00267">
    <property type="entry name" value="GGDEF"/>
    <property type="match status" value="1"/>
</dbReference>
<reference evidence="6 7" key="1">
    <citation type="submission" date="2019-07" db="EMBL/GenBank/DDBJ databases">
        <title>The pathways for chlorine oxyanion respiration interact through the shared metabolite chlorate.</title>
        <authorList>
            <person name="Barnum T.P."/>
            <person name="Cheng Y."/>
            <person name="Hill K.A."/>
            <person name="Lucas L.N."/>
            <person name="Carlson H.K."/>
            <person name="Coates J.D."/>
        </authorList>
    </citation>
    <scope>NUCLEOTIDE SEQUENCE [LARGE SCALE GENOMIC DNA]</scope>
    <source>
        <strain evidence="6 7">SFB-3</strain>
    </source>
</reference>
<dbReference type="PROSITE" id="PS50883">
    <property type="entry name" value="EAL"/>
    <property type="match status" value="1"/>
</dbReference>
<dbReference type="InterPro" id="IPR001610">
    <property type="entry name" value="PAC"/>
</dbReference>
<dbReference type="Gene3D" id="3.30.70.270">
    <property type="match status" value="1"/>
</dbReference>
<dbReference type="SMART" id="SM00052">
    <property type="entry name" value="EAL"/>
    <property type="match status" value="1"/>
</dbReference>
<dbReference type="CDD" id="cd00130">
    <property type="entry name" value="PAS"/>
    <property type="match status" value="2"/>
</dbReference>
<feature type="domain" description="PAS" evidence="2">
    <location>
        <begin position="235"/>
        <end position="288"/>
    </location>
</feature>
<evidence type="ECO:0000259" key="3">
    <source>
        <dbReference type="PROSITE" id="PS50113"/>
    </source>
</evidence>
<dbReference type="Pfam" id="PF00990">
    <property type="entry name" value="GGDEF"/>
    <property type="match status" value="1"/>
</dbReference>
<dbReference type="SUPFAM" id="SSF141868">
    <property type="entry name" value="EAL domain-like"/>
    <property type="match status" value="1"/>
</dbReference>
<feature type="region of interest" description="Disordered" evidence="1">
    <location>
        <begin position="1"/>
        <end position="20"/>
    </location>
</feature>
<accession>A0A557QSU3</accession>
<evidence type="ECO:0000313" key="7">
    <source>
        <dbReference type="Proteomes" id="UP000319502"/>
    </source>
</evidence>
<evidence type="ECO:0000313" key="6">
    <source>
        <dbReference type="EMBL" id="TVO55991.1"/>
    </source>
</evidence>
<dbReference type="InterPro" id="IPR052155">
    <property type="entry name" value="Biofilm_reg_signaling"/>
</dbReference>
<dbReference type="Gene3D" id="3.30.450.20">
    <property type="entry name" value="PAS domain"/>
    <property type="match status" value="2"/>
</dbReference>
<feature type="domain" description="GGDEF" evidence="5">
    <location>
        <begin position="392"/>
        <end position="525"/>
    </location>
</feature>
<dbReference type="Proteomes" id="UP000319502">
    <property type="component" value="Unassembled WGS sequence"/>
</dbReference>
<feature type="domain" description="EAL" evidence="4">
    <location>
        <begin position="534"/>
        <end position="787"/>
    </location>
</feature>
<dbReference type="SMART" id="SM00086">
    <property type="entry name" value="PAC"/>
    <property type="match status" value="2"/>
</dbReference>
<feature type="domain" description="PAS" evidence="2">
    <location>
        <begin position="113"/>
        <end position="183"/>
    </location>
</feature>
<dbReference type="SUPFAM" id="SSF55785">
    <property type="entry name" value="PYP-like sensor domain (PAS domain)"/>
    <property type="match status" value="2"/>
</dbReference>
<dbReference type="Pfam" id="PF08448">
    <property type="entry name" value="PAS_4"/>
    <property type="match status" value="1"/>
</dbReference>
<dbReference type="InterPro" id="IPR035965">
    <property type="entry name" value="PAS-like_dom_sf"/>
</dbReference>
<dbReference type="EMBL" id="VMNK01000009">
    <property type="protein sequence ID" value="TVO55991.1"/>
    <property type="molecule type" value="Genomic_DNA"/>
</dbReference>
<feature type="compositionally biased region" description="Low complexity" evidence="1">
    <location>
        <begin position="50"/>
        <end position="66"/>
    </location>
</feature>
<dbReference type="Gene3D" id="3.20.20.450">
    <property type="entry name" value="EAL domain"/>
    <property type="match status" value="1"/>
</dbReference>
<dbReference type="InterPro" id="IPR043128">
    <property type="entry name" value="Rev_trsase/Diguanyl_cyclase"/>
</dbReference>
<dbReference type="InterPro" id="IPR035919">
    <property type="entry name" value="EAL_sf"/>
</dbReference>
<dbReference type="Pfam" id="PF00563">
    <property type="entry name" value="EAL"/>
    <property type="match status" value="1"/>
</dbReference>
<dbReference type="Pfam" id="PF13426">
    <property type="entry name" value="PAS_9"/>
    <property type="match status" value="1"/>
</dbReference>
<dbReference type="NCBIfam" id="TIGR00229">
    <property type="entry name" value="sensory_box"/>
    <property type="match status" value="2"/>
</dbReference>
<feature type="domain" description="PAC" evidence="3">
    <location>
        <begin position="186"/>
        <end position="238"/>
    </location>
</feature>
<dbReference type="OrthoDB" id="8543296at2"/>
<dbReference type="FunFam" id="3.30.70.270:FF:000001">
    <property type="entry name" value="Diguanylate cyclase domain protein"/>
    <property type="match status" value="1"/>
</dbReference>
<dbReference type="InterPro" id="IPR000700">
    <property type="entry name" value="PAS-assoc_C"/>
</dbReference>
<dbReference type="PROSITE" id="PS50112">
    <property type="entry name" value="PAS"/>
    <property type="match status" value="2"/>
</dbReference>
<protein>
    <submittedName>
        <fullName evidence="6">EAL domain-containing protein</fullName>
    </submittedName>
</protein>
<organism evidence="6 7">
    <name type="scientific">Denitromonas halophila</name>
    <dbReference type="NCBI Taxonomy" id="1629404"/>
    <lineage>
        <taxon>Bacteria</taxon>
        <taxon>Pseudomonadati</taxon>
        <taxon>Pseudomonadota</taxon>
        <taxon>Betaproteobacteria</taxon>
        <taxon>Rhodocyclales</taxon>
        <taxon>Zoogloeaceae</taxon>
        <taxon>Denitromonas</taxon>
    </lineage>
</organism>
<feature type="domain" description="PAC" evidence="3">
    <location>
        <begin position="308"/>
        <end position="360"/>
    </location>
</feature>
<dbReference type="CDD" id="cd01948">
    <property type="entry name" value="EAL"/>
    <property type="match status" value="1"/>
</dbReference>
<dbReference type="GO" id="GO:0003824">
    <property type="term" value="F:catalytic activity"/>
    <property type="evidence" value="ECO:0007669"/>
    <property type="project" value="UniProtKB-ARBA"/>
</dbReference>
<dbReference type="InterPro" id="IPR029787">
    <property type="entry name" value="Nucleotide_cyclase"/>
</dbReference>
<evidence type="ECO:0000259" key="5">
    <source>
        <dbReference type="PROSITE" id="PS50887"/>
    </source>
</evidence>
<evidence type="ECO:0000256" key="1">
    <source>
        <dbReference type="SAM" id="MobiDB-lite"/>
    </source>
</evidence>
<dbReference type="SMART" id="SM00091">
    <property type="entry name" value="PAS"/>
    <property type="match status" value="2"/>
</dbReference>
<dbReference type="PANTHER" id="PTHR44757">
    <property type="entry name" value="DIGUANYLATE CYCLASE DGCP"/>
    <property type="match status" value="1"/>
</dbReference>
<proteinExistence type="predicted"/>
<dbReference type="InterPro" id="IPR001633">
    <property type="entry name" value="EAL_dom"/>
</dbReference>
<dbReference type="PROSITE" id="PS50887">
    <property type="entry name" value="GGDEF"/>
    <property type="match status" value="1"/>
</dbReference>
<dbReference type="InterPro" id="IPR000014">
    <property type="entry name" value="PAS"/>
</dbReference>
<dbReference type="NCBIfam" id="TIGR00254">
    <property type="entry name" value="GGDEF"/>
    <property type="match status" value="1"/>
</dbReference>
<comment type="caution">
    <text evidence="6">The sequence shown here is derived from an EMBL/GenBank/DDBJ whole genome shotgun (WGS) entry which is preliminary data.</text>
</comment>
<dbReference type="RefSeq" id="WP_144309676.1">
    <property type="nucleotide sequence ID" value="NZ_VMNK01000009.1"/>
</dbReference>
<evidence type="ECO:0000259" key="2">
    <source>
        <dbReference type="PROSITE" id="PS50112"/>
    </source>
</evidence>
<name>A0A557QSU3_9RHOO</name>
<evidence type="ECO:0000259" key="4">
    <source>
        <dbReference type="PROSITE" id="PS50883"/>
    </source>
</evidence>
<dbReference type="InterPro" id="IPR000160">
    <property type="entry name" value="GGDEF_dom"/>
</dbReference>
<dbReference type="SUPFAM" id="SSF55073">
    <property type="entry name" value="Nucleotide cyclase"/>
    <property type="match status" value="1"/>
</dbReference>
<dbReference type="PANTHER" id="PTHR44757:SF2">
    <property type="entry name" value="BIOFILM ARCHITECTURE MAINTENANCE PROTEIN MBAA"/>
    <property type="match status" value="1"/>
</dbReference>
<dbReference type="AlphaFoldDB" id="A0A557QSU3"/>
<dbReference type="InterPro" id="IPR013656">
    <property type="entry name" value="PAS_4"/>
</dbReference>
<dbReference type="CDD" id="cd01949">
    <property type="entry name" value="GGDEF"/>
    <property type="match status" value="1"/>
</dbReference>
<sequence length="787" mass="87534">MSNRLSTIDPMRIHSGKQRTQELGDTIRRVARLCTLVVVLPLYAEAAAQSPTPSPQAAATTAFNTAPTPPQDHQHGFGPGLSAATIALFAALAFGLHCINRKRARALKSAEEQRALLEALIDASDDLIFFKDRDSRFRLINRAAAQVIGRPPEDILGHNDDDFFPGEEACAFHAADQRVLSCGSTQRFEERVRHSDGHYERYETLKSPVTLPDGTVLGLLGVGRRLTQERRANDRLRLAAQFFDNAAEGITITRPDGVIEMVNPAFTRITGYSAEEAVGQTPKLLHSDRHSEAFYQRMWDSLAQYGRWQGEIWNRRKSGEIYPEWLDISPVRNEEGQLIHYLGIFTDISAAKTSEAQLEHMAQHDSLTDLPNRNLLNDRIATAIRRASRDKRTVAVMFLDLDHFKDINDSYGHETGDLVLKHVAMRLHECVRDEDTVARLGGDEFVVLMEDIEDAEQADQAAERILASLIPPIGRNEQEFFIGASIGVSLYPRDGDSVEALLRNADTAMYQAKQLGRNNAQRYCATQTETTRQRVKLENALRHAISSETLNVWFQPQVDLQSGELIGFEALCRWTDPDHGTIPPDIFIPLAENNGMIVPLGELVLRKSCAQIRHWREAGFVPPRVAINVSGRQLRRLDFLGVLCTILEQEQCRPEWIEIEVTESDILKDAEPAIATLHGIREMGIALSLDDFGTGFSSLSYLKRLPINTLKIDRSFIDGLPGDANDRAIVQAILAMGRSLGIQVLAEGVENPAQVAALRLMGCSTAQGYHFGRPALAETHLGRLACA</sequence>
<feature type="region of interest" description="Disordered" evidence="1">
    <location>
        <begin position="50"/>
        <end position="77"/>
    </location>
</feature>